<protein>
    <submittedName>
        <fullName evidence="2">Reverse transcriptase domain-containing protein</fullName>
    </submittedName>
</protein>
<dbReference type="Proteomes" id="UP000095286">
    <property type="component" value="Unplaced"/>
</dbReference>
<dbReference type="WBParaSite" id="RSKR_0000184500.1">
    <property type="protein sequence ID" value="RSKR_0000184500.1"/>
    <property type="gene ID" value="RSKR_0000184500"/>
</dbReference>
<evidence type="ECO:0000313" key="1">
    <source>
        <dbReference type="Proteomes" id="UP000095286"/>
    </source>
</evidence>
<organism evidence="1 2">
    <name type="scientific">Rhabditophanes sp. KR3021</name>
    <dbReference type="NCBI Taxonomy" id="114890"/>
    <lineage>
        <taxon>Eukaryota</taxon>
        <taxon>Metazoa</taxon>
        <taxon>Ecdysozoa</taxon>
        <taxon>Nematoda</taxon>
        <taxon>Chromadorea</taxon>
        <taxon>Rhabditida</taxon>
        <taxon>Tylenchina</taxon>
        <taxon>Panagrolaimomorpha</taxon>
        <taxon>Strongyloidoidea</taxon>
        <taxon>Alloionematidae</taxon>
        <taxon>Rhabditophanes</taxon>
    </lineage>
</organism>
<sequence length="463" mass="51531">MGGNVLEELEEAEAIIPSFPHVGNQIINDVSKGVIVGTVLPMVRGEMVDELQDENNFLKDEDLEEKNQYVGQSVARRTEDSLGWYGSELANDTDDDMLEEDYNSDNSLSLDKFTFNQNYDMALNLSSSIDNSGAATSLSQGRRSPAGPVGGSRSRYQNRDRSPSVYNSKFRRSANSSPEPRAVFIDELTHLTITKYNLLAAKYGHRAAQIFKPNANELADCRKRSFSAANIGNPEFKKIKRFKTADDFLDYPITPAVLPMLSGVVNYQCTCNGNPFKYHGDRSCPNLILREVQISVLNGFDDDVPEPTITVNNGRFGVSVVGRKSDGVPPISSMSLKKFEEDIKKGEMRNIDLGTSNFKKRVSSLIEMNKAKKMCFEEAQYSSPPVIKGPLSCFPELMGESPDKNVGIKINSSPRDYGDQEQAKSKSDFEKIFDEFQEAARSTIITSPYPIQEEMEDSGTDME</sequence>
<evidence type="ECO:0000313" key="2">
    <source>
        <dbReference type="WBParaSite" id="RSKR_0000184500.1"/>
    </source>
</evidence>
<reference evidence="2" key="1">
    <citation type="submission" date="2016-11" db="UniProtKB">
        <authorList>
            <consortium name="WormBaseParasite"/>
        </authorList>
    </citation>
    <scope>IDENTIFICATION</scope>
    <source>
        <strain evidence="2">KR3021</strain>
    </source>
</reference>
<accession>A0AC35TLH3</accession>
<proteinExistence type="predicted"/>
<name>A0AC35TLH3_9BILA</name>